<feature type="transmembrane region" description="Helical" evidence="16">
    <location>
        <begin position="122"/>
        <end position="140"/>
    </location>
</feature>
<evidence type="ECO:0000256" key="2">
    <source>
        <dbReference type="ARBA" id="ARBA00006434"/>
    </source>
</evidence>
<keyword evidence="7 16" id="KW-1133">Transmembrane helix</keyword>
<keyword evidence="8 16" id="KW-0915">Sodium</keyword>
<evidence type="ECO:0000256" key="7">
    <source>
        <dbReference type="ARBA" id="ARBA00022989"/>
    </source>
</evidence>
<feature type="transmembrane region" description="Helical" evidence="16">
    <location>
        <begin position="233"/>
        <end position="254"/>
    </location>
</feature>
<keyword evidence="16" id="KW-0029">Amino-acid transport</keyword>
<dbReference type="STRING" id="40754.THII_0322"/>
<keyword evidence="16" id="KW-0997">Cell inner membrane</keyword>
<evidence type="ECO:0000313" key="17">
    <source>
        <dbReference type="EMBL" id="BAP54619.1"/>
    </source>
</evidence>
<dbReference type="Pfam" id="PF00474">
    <property type="entry name" value="SSF"/>
    <property type="match status" value="1"/>
</dbReference>
<keyword evidence="10 16" id="KW-0472">Membrane</keyword>
<feature type="transmembrane region" description="Helical" evidence="16">
    <location>
        <begin position="275"/>
        <end position="296"/>
    </location>
</feature>
<dbReference type="EMBL" id="AP014633">
    <property type="protein sequence ID" value="BAP54619.1"/>
    <property type="molecule type" value="Genomic_DNA"/>
</dbReference>
<evidence type="ECO:0000256" key="10">
    <source>
        <dbReference type="ARBA" id="ARBA00023136"/>
    </source>
</evidence>
<evidence type="ECO:0000256" key="11">
    <source>
        <dbReference type="ARBA" id="ARBA00023201"/>
    </source>
</evidence>
<organism evidence="17 18">
    <name type="scientific">Thioploca ingrica</name>
    <dbReference type="NCBI Taxonomy" id="40754"/>
    <lineage>
        <taxon>Bacteria</taxon>
        <taxon>Pseudomonadati</taxon>
        <taxon>Pseudomonadota</taxon>
        <taxon>Gammaproteobacteria</taxon>
        <taxon>Thiotrichales</taxon>
        <taxon>Thiotrichaceae</taxon>
        <taxon>Thioploca</taxon>
    </lineage>
</organism>
<evidence type="ECO:0000256" key="15">
    <source>
        <dbReference type="RuleBase" id="RU362091"/>
    </source>
</evidence>
<evidence type="ECO:0000256" key="1">
    <source>
        <dbReference type="ARBA" id="ARBA00004651"/>
    </source>
</evidence>
<dbReference type="InterPro" id="IPR038377">
    <property type="entry name" value="Na/Glc_symporter_sf"/>
</dbReference>
<dbReference type="KEGG" id="tig:THII_0322"/>
<feature type="transmembrane region" description="Helical" evidence="16">
    <location>
        <begin position="74"/>
        <end position="91"/>
    </location>
</feature>
<proteinExistence type="inferred from homology"/>
<comment type="function">
    <text evidence="16">Catalyzes the sodium-dependent uptake of extracellular L-proline.</text>
</comment>
<dbReference type="GO" id="GO:0005298">
    <property type="term" value="F:proline:sodium symporter activity"/>
    <property type="evidence" value="ECO:0007669"/>
    <property type="project" value="UniProtKB-UniRule"/>
</dbReference>
<feature type="transmembrane region" description="Helical" evidence="16">
    <location>
        <begin position="160"/>
        <end position="183"/>
    </location>
</feature>
<dbReference type="Proteomes" id="UP000031623">
    <property type="component" value="Chromosome"/>
</dbReference>
<gene>
    <name evidence="17" type="ORF">THII_0322</name>
</gene>
<dbReference type="InterPro" id="IPR011851">
    <property type="entry name" value="Na/Pro_symporter"/>
</dbReference>
<dbReference type="FunFam" id="1.20.1730.10:FF:000002">
    <property type="entry name" value="Sodium/proline symporter"/>
    <property type="match status" value="1"/>
</dbReference>
<dbReference type="PANTHER" id="PTHR48086">
    <property type="entry name" value="SODIUM/PROLINE SYMPORTER-RELATED"/>
    <property type="match status" value="1"/>
</dbReference>
<dbReference type="GO" id="GO:0005886">
    <property type="term" value="C:plasma membrane"/>
    <property type="evidence" value="ECO:0007669"/>
    <property type="project" value="UniProtKB-SubCell"/>
</dbReference>
<accession>A0A090ACW8</accession>
<keyword evidence="18" id="KW-1185">Reference proteome</keyword>
<evidence type="ECO:0000256" key="8">
    <source>
        <dbReference type="ARBA" id="ARBA00023053"/>
    </source>
</evidence>
<comment type="subcellular location">
    <subcellularLocation>
        <location evidence="16">Cell inner membrane</location>
        <topology evidence="16">Multi-pass membrane protein</topology>
    </subcellularLocation>
    <subcellularLocation>
        <location evidence="1">Cell membrane</location>
        <topology evidence="1">Multi-pass membrane protein</topology>
    </subcellularLocation>
</comment>
<dbReference type="InterPro" id="IPR001734">
    <property type="entry name" value="Na/solute_symporter"/>
</dbReference>
<name>A0A090ACW8_9GAMM</name>
<evidence type="ECO:0000256" key="5">
    <source>
        <dbReference type="ARBA" id="ARBA00022692"/>
    </source>
</evidence>
<feature type="transmembrane region" description="Helical" evidence="16">
    <location>
        <begin position="363"/>
        <end position="382"/>
    </location>
</feature>
<feature type="transmembrane region" description="Helical" evidence="16">
    <location>
        <begin position="316"/>
        <end position="342"/>
    </location>
</feature>
<keyword evidence="4" id="KW-1003">Cell membrane</keyword>
<evidence type="ECO:0000256" key="6">
    <source>
        <dbReference type="ARBA" id="ARBA00022847"/>
    </source>
</evidence>
<dbReference type="InterPro" id="IPR018212">
    <property type="entry name" value="Na/solute_symporter_CS"/>
</dbReference>
<sequence>MNIATLITFVIYLIGLIILGIIAYRKTHDLADYILGGRQLSSGVTALGVGASDMSGWLLLGLPGAVYASGLNQIWIVVGLIIGAYLNWLLLAKRLRVDTEKANNALTIPEFLHNRFQDHSQLLRIFSALVILVFFTFYVSSGLVSSATLFENSFGLNYTIALWISALIIMGYTFIGGFLAISWADVFQGLLMLLALIIVPIVAIVEMGGWESTMSAIASVQSTSLEPFYDTNVLEIISLMAWGLGYFGQPHILARFMAVKSVQAIPKARRIAMTWMIASLLGATLTGLVGIAYFANNPLDDPEEVFLVLSQVLFNPWITGILLAAVLSAIMSTVDAQLVVASSALTDDFYRAFLYPNANQSQLVWIGRLAVVGVTMVALIIAQNPESTILDLVGYAWAGFGSSFGPVIIFSLFWPMMTRNGALAGLFSGAIMVVLWRYLTDQGFIPFSLYEMVPAFILSSIAIVVVSWLDKGLGLNNPS</sequence>
<dbReference type="AlphaFoldDB" id="A0A090ACW8"/>
<keyword evidence="6 16" id="KW-0769">Symport</keyword>
<keyword evidence="9 16" id="KW-0406">Ion transport</keyword>
<dbReference type="GO" id="GO:0015193">
    <property type="term" value="F:L-proline transmembrane transporter activity"/>
    <property type="evidence" value="ECO:0007669"/>
    <property type="project" value="TreeGrafter"/>
</dbReference>
<dbReference type="Gene3D" id="1.20.1730.10">
    <property type="entry name" value="Sodium/glucose cotransporter"/>
    <property type="match status" value="1"/>
</dbReference>
<feature type="transmembrane region" description="Helical" evidence="16">
    <location>
        <begin position="445"/>
        <end position="469"/>
    </location>
</feature>
<feature type="transmembrane region" description="Helical" evidence="16">
    <location>
        <begin position="6"/>
        <end position="24"/>
    </location>
</feature>
<feature type="transmembrane region" description="Helical" evidence="16">
    <location>
        <begin position="394"/>
        <end position="414"/>
    </location>
</feature>
<dbReference type="PROSITE" id="PS00456">
    <property type="entry name" value="NA_SOLUT_SYMP_1"/>
    <property type="match status" value="1"/>
</dbReference>
<dbReference type="OrthoDB" id="9789704at2"/>
<dbReference type="HOGENOM" id="CLU_018808_15_2_6"/>
<comment type="similarity">
    <text evidence="2 15">Belongs to the sodium:solute symporter (SSF) (TC 2.A.21) family.</text>
</comment>
<dbReference type="NCBIfam" id="TIGR00813">
    <property type="entry name" value="sss"/>
    <property type="match status" value="1"/>
</dbReference>
<keyword evidence="5 16" id="KW-0812">Transmembrane</keyword>
<feature type="transmembrane region" description="Helical" evidence="16">
    <location>
        <begin position="421"/>
        <end position="439"/>
    </location>
</feature>
<comment type="catalytic activity">
    <reaction evidence="12">
        <text>L-proline(in) + Na(+)(in) = L-proline(out) + Na(+)(out)</text>
        <dbReference type="Rhea" id="RHEA:28967"/>
        <dbReference type="ChEBI" id="CHEBI:29101"/>
        <dbReference type="ChEBI" id="CHEBI:60039"/>
    </reaction>
</comment>
<evidence type="ECO:0000256" key="4">
    <source>
        <dbReference type="ARBA" id="ARBA00022475"/>
    </source>
</evidence>
<protein>
    <recommendedName>
        <fullName evidence="13 16">Sodium/proline symporter</fullName>
    </recommendedName>
    <alternativeName>
        <fullName evidence="14 16">Proline permease</fullName>
    </alternativeName>
</protein>
<dbReference type="NCBIfam" id="TIGR02121">
    <property type="entry name" value="Na_Pro_sym"/>
    <property type="match status" value="1"/>
</dbReference>
<dbReference type="CDD" id="cd11475">
    <property type="entry name" value="SLC5sbd_PutP"/>
    <property type="match status" value="1"/>
</dbReference>
<evidence type="ECO:0000313" key="18">
    <source>
        <dbReference type="Proteomes" id="UP000031623"/>
    </source>
</evidence>
<dbReference type="PANTHER" id="PTHR48086:SF3">
    <property type="entry name" value="SODIUM_PROLINE SYMPORTER"/>
    <property type="match status" value="1"/>
</dbReference>
<keyword evidence="11 16" id="KW-0739">Sodium transport</keyword>
<keyword evidence="3 16" id="KW-0813">Transport</keyword>
<evidence type="ECO:0000256" key="9">
    <source>
        <dbReference type="ARBA" id="ARBA00023065"/>
    </source>
</evidence>
<dbReference type="GO" id="GO:0031402">
    <property type="term" value="F:sodium ion binding"/>
    <property type="evidence" value="ECO:0007669"/>
    <property type="project" value="UniProtKB-UniRule"/>
</dbReference>
<feature type="transmembrane region" description="Helical" evidence="16">
    <location>
        <begin position="190"/>
        <end position="210"/>
    </location>
</feature>
<evidence type="ECO:0000256" key="14">
    <source>
        <dbReference type="ARBA" id="ARBA00082709"/>
    </source>
</evidence>
<evidence type="ECO:0000256" key="13">
    <source>
        <dbReference type="ARBA" id="ARBA00067214"/>
    </source>
</evidence>
<reference evidence="17 18" key="1">
    <citation type="journal article" date="2014" name="ISME J.">
        <title>Ecophysiology of Thioploca ingrica as revealed by the complete genome sequence supplemented with proteomic evidence.</title>
        <authorList>
            <person name="Kojima H."/>
            <person name="Ogura Y."/>
            <person name="Yamamoto N."/>
            <person name="Togashi T."/>
            <person name="Mori H."/>
            <person name="Watanabe T."/>
            <person name="Nemoto F."/>
            <person name="Kurokawa K."/>
            <person name="Hayashi T."/>
            <person name="Fukui M."/>
        </authorList>
    </citation>
    <scope>NUCLEOTIDE SEQUENCE [LARGE SCALE GENOMIC DNA]</scope>
</reference>
<evidence type="ECO:0000256" key="16">
    <source>
        <dbReference type="RuleBase" id="RU366012"/>
    </source>
</evidence>
<dbReference type="GO" id="GO:0015824">
    <property type="term" value="P:proline transport"/>
    <property type="evidence" value="ECO:0007669"/>
    <property type="project" value="UniProtKB-UniRule"/>
</dbReference>
<evidence type="ECO:0000256" key="12">
    <source>
        <dbReference type="ARBA" id="ARBA00033708"/>
    </source>
</evidence>
<evidence type="ECO:0000256" key="3">
    <source>
        <dbReference type="ARBA" id="ARBA00022448"/>
    </source>
</evidence>
<dbReference type="InterPro" id="IPR050277">
    <property type="entry name" value="Sodium:Solute_Symporter"/>
</dbReference>
<dbReference type="PROSITE" id="PS50283">
    <property type="entry name" value="NA_SOLUT_SYMP_3"/>
    <property type="match status" value="1"/>
</dbReference>